<comment type="caution">
    <text evidence="2">The sequence shown here is derived from an EMBL/GenBank/DDBJ whole genome shotgun (WGS) entry which is preliminary data.</text>
</comment>
<accession>A0A9P5NVH2</accession>
<evidence type="ECO:0000313" key="3">
    <source>
        <dbReference type="Proteomes" id="UP000724874"/>
    </source>
</evidence>
<dbReference type="PANTHER" id="PTHR43433">
    <property type="entry name" value="HYDROLASE, ALPHA/BETA FOLD FAMILY PROTEIN"/>
    <property type="match status" value="1"/>
</dbReference>
<dbReference type="Gene3D" id="3.40.50.1820">
    <property type="entry name" value="alpha/beta hydrolase"/>
    <property type="match status" value="1"/>
</dbReference>
<keyword evidence="3" id="KW-1185">Reference proteome</keyword>
<dbReference type="InterPro" id="IPR050471">
    <property type="entry name" value="AB_hydrolase"/>
</dbReference>
<keyword evidence="2" id="KW-0378">Hydrolase</keyword>
<gene>
    <name evidence="2" type="ORF">CPB84DRAFT_363168</name>
</gene>
<protein>
    <submittedName>
        <fullName evidence="2">Alpha/Beta hydrolase protein</fullName>
    </submittedName>
</protein>
<organism evidence="2 3">
    <name type="scientific">Gymnopilus junonius</name>
    <name type="common">Spectacular rustgill mushroom</name>
    <name type="synonym">Gymnopilus spectabilis subsp. junonius</name>
    <dbReference type="NCBI Taxonomy" id="109634"/>
    <lineage>
        <taxon>Eukaryota</taxon>
        <taxon>Fungi</taxon>
        <taxon>Dikarya</taxon>
        <taxon>Basidiomycota</taxon>
        <taxon>Agaricomycotina</taxon>
        <taxon>Agaricomycetes</taxon>
        <taxon>Agaricomycetidae</taxon>
        <taxon>Agaricales</taxon>
        <taxon>Agaricineae</taxon>
        <taxon>Hymenogastraceae</taxon>
        <taxon>Gymnopilus</taxon>
    </lineage>
</organism>
<dbReference type="InterPro" id="IPR000073">
    <property type="entry name" value="AB_hydrolase_1"/>
</dbReference>
<name>A0A9P5NVH2_GYMJU</name>
<sequence>MPYVKISPPTGPLNVFYSISTPRNHDAESVIPDVPTILFLHPLYIPQQIFYPQFADHDLRQFNLVALDLRSHGETEGVIGEAVYNPAEDVFHFMATLKLLPCHIFAISIGCSIAMDLASTHPDRVLSLTLCSPQSPTESEEISAARAEIHEDFLQASGRSDPTEISSEYSTLEERLTVVGDYTQYRAGLMAGLKNVTFNNEMDDLALALLESAAVQAQEHWIGSEERIQEGVRAAISWPLHRKALTASQLSKITSPVSIFYFTEDILYPVDDAEALADRLARSGLEVTLHLVSGGPHYGSISKAEFINPVVREFILSCYDDVDDLPCIPFTAESDGIRMKTPFDMILEKYDYQPPEAAEIQVLQFARS</sequence>
<evidence type="ECO:0000313" key="2">
    <source>
        <dbReference type="EMBL" id="KAF8906760.1"/>
    </source>
</evidence>
<feature type="domain" description="AB hydrolase-1" evidence="1">
    <location>
        <begin position="48"/>
        <end position="153"/>
    </location>
</feature>
<proteinExistence type="predicted"/>
<reference evidence="2" key="1">
    <citation type="submission" date="2020-11" db="EMBL/GenBank/DDBJ databases">
        <authorList>
            <consortium name="DOE Joint Genome Institute"/>
            <person name="Ahrendt S."/>
            <person name="Riley R."/>
            <person name="Andreopoulos W."/>
            <person name="LaButti K."/>
            <person name="Pangilinan J."/>
            <person name="Ruiz-duenas F.J."/>
            <person name="Barrasa J.M."/>
            <person name="Sanchez-Garcia M."/>
            <person name="Camarero S."/>
            <person name="Miyauchi S."/>
            <person name="Serrano A."/>
            <person name="Linde D."/>
            <person name="Babiker R."/>
            <person name="Drula E."/>
            <person name="Ayuso-Fernandez I."/>
            <person name="Pacheco R."/>
            <person name="Padilla G."/>
            <person name="Ferreira P."/>
            <person name="Barriuso J."/>
            <person name="Kellner H."/>
            <person name="Castanera R."/>
            <person name="Alfaro M."/>
            <person name="Ramirez L."/>
            <person name="Pisabarro A.G."/>
            <person name="Kuo A."/>
            <person name="Tritt A."/>
            <person name="Lipzen A."/>
            <person name="He G."/>
            <person name="Yan M."/>
            <person name="Ng V."/>
            <person name="Cullen D."/>
            <person name="Martin F."/>
            <person name="Rosso M.-N."/>
            <person name="Henrissat B."/>
            <person name="Hibbett D."/>
            <person name="Martinez A.T."/>
            <person name="Grigoriev I.V."/>
        </authorList>
    </citation>
    <scope>NUCLEOTIDE SEQUENCE</scope>
    <source>
        <strain evidence="2">AH 44721</strain>
    </source>
</reference>
<dbReference type="GO" id="GO:0016787">
    <property type="term" value="F:hydrolase activity"/>
    <property type="evidence" value="ECO:0007669"/>
    <property type="project" value="UniProtKB-KW"/>
</dbReference>
<dbReference type="EMBL" id="JADNYJ010000017">
    <property type="protein sequence ID" value="KAF8906760.1"/>
    <property type="molecule type" value="Genomic_DNA"/>
</dbReference>
<evidence type="ECO:0000259" key="1">
    <source>
        <dbReference type="Pfam" id="PF00561"/>
    </source>
</evidence>
<dbReference type="SUPFAM" id="SSF53474">
    <property type="entry name" value="alpha/beta-Hydrolases"/>
    <property type="match status" value="1"/>
</dbReference>
<dbReference type="PANTHER" id="PTHR43433:SF5">
    <property type="entry name" value="AB HYDROLASE-1 DOMAIN-CONTAINING PROTEIN"/>
    <property type="match status" value="1"/>
</dbReference>
<dbReference type="OrthoDB" id="19657at2759"/>
<dbReference type="Pfam" id="PF00561">
    <property type="entry name" value="Abhydrolase_1"/>
    <property type="match status" value="1"/>
</dbReference>
<dbReference type="Proteomes" id="UP000724874">
    <property type="component" value="Unassembled WGS sequence"/>
</dbReference>
<dbReference type="InterPro" id="IPR029058">
    <property type="entry name" value="AB_hydrolase_fold"/>
</dbReference>
<dbReference type="AlphaFoldDB" id="A0A9P5NVH2"/>